<gene>
    <name evidence="1" type="ORF">D2T29_12335</name>
</gene>
<reference evidence="1 2" key="2">
    <citation type="submission" date="2019-01" db="EMBL/GenBank/DDBJ databases">
        <authorList>
            <person name="Li Y."/>
        </authorList>
    </citation>
    <scope>NUCLEOTIDE SEQUENCE [LARGE SCALE GENOMIC DNA]</scope>
    <source>
        <strain evidence="1 2">07D10-4-3</strain>
    </source>
</reference>
<evidence type="ECO:0000313" key="2">
    <source>
        <dbReference type="Proteomes" id="UP000284451"/>
    </source>
</evidence>
<protein>
    <submittedName>
        <fullName evidence="1">Uncharacterized protein</fullName>
    </submittedName>
</protein>
<reference evidence="1 2" key="1">
    <citation type="submission" date="2019-01" db="EMBL/GenBank/DDBJ databases">
        <title>Sinorhodobacter populi sp. nov. isolated from the symptomatic bark tissue of Populus euramericana canker.</title>
        <authorList>
            <person name="Xu G."/>
        </authorList>
    </citation>
    <scope>NUCLEOTIDE SEQUENCE [LARGE SCALE GENOMIC DNA]</scope>
    <source>
        <strain evidence="1 2">07D10-4-3</strain>
    </source>
</reference>
<dbReference type="EMBL" id="SAUY01000015">
    <property type="protein sequence ID" value="RWR30453.1"/>
    <property type="molecule type" value="Genomic_DNA"/>
</dbReference>
<comment type="caution">
    <text evidence="1">The sequence shown here is derived from an EMBL/GenBank/DDBJ whole genome shotgun (WGS) entry which is preliminary data.</text>
</comment>
<dbReference type="AlphaFoldDB" id="A0A443KCW6"/>
<name>A0A443KCW6_9RHOB</name>
<proteinExistence type="predicted"/>
<accession>A0A443KCW6</accession>
<dbReference type="RefSeq" id="WP_128232659.1">
    <property type="nucleotide sequence ID" value="NZ_SAUY01000015.1"/>
</dbReference>
<sequence>MQFGRPLDLTGLATALRIEDAGAWHLYDPDKHLPPAKDTLLRVYGTIMSHVTIADMPEDARLLRLLVDAAAVLHGERNRATGWRVLGVDPNLGRGIIAGRRGCVLEWPVWVMAVNFGLGHMRHDKREDYFYDDYK</sequence>
<evidence type="ECO:0000313" key="1">
    <source>
        <dbReference type="EMBL" id="RWR30453.1"/>
    </source>
</evidence>
<dbReference type="Proteomes" id="UP000284451">
    <property type="component" value="Unassembled WGS sequence"/>
</dbReference>
<organism evidence="1 2">
    <name type="scientific">Paenirhodobacter populi</name>
    <dbReference type="NCBI Taxonomy" id="2306993"/>
    <lineage>
        <taxon>Bacteria</taxon>
        <taxon>Pseudomonadati</taxon>
        <taxon>Pseudomonadota</taxon>
        <taxon>Alphaproteobacteria</taxon>
        <taxon>Rhodobacterales</taxon>
        <taxon>Rhodobacter group</taxon>
        <taxon>Paenirhodobacter</taxon>
    </lineage>
</organism>